<evidence type="ECO:0000313" key="9">
    <source>
        <dbReference type="Proteomes" id="UP001370758"/>
    </source>
</evidence>
<feature type="domain" description="Major facilitator superfamily (MFS) profile" evidence="7">
    <location>
        <begin position="22"/>
        <end position="122"/>
    </location>
</feature>
<organism evidence="8 9">
    <name type="scientific">Arthrobotrys musiformis</name>
    <dbReference type="NCBI Taxonomy" id="47236"/>
    <lineage>
        <taxon>Eukaryota</taxon>
        <taxon>Fungi</taxon>
        <taxon>Dikarya</taxon>
        <taxon>Ascomycota</taxon>
        <taxon>Pezizomycotina</taxon>
        <taxon>Orbiliomycetes</taxon>
        <taxon>Orbiliales</taxon>
        <taxon>Orbiliaceae</taxon>
        <taxon>Arthrobotrys</taxon>
    </lineage>
</organism>
<accession>A0AAV9W3Y2</accession>
<dbReference type="Pfam" id="PF00083">
    <property type="entry name" value="Sugar_tr"/>
    <property type="match status" value="1"/>
</dbReference>
<comment type="subcellular location">
    <subcellularLocation>
        <location evidence="1">Membrane</location>
        <topology evidence="1">Multi-pass membrane protein</topology>
    </subcellularLocation>
</comment>
<dbReference type="InterPro" id="IPR005829">
    <property type="entry name" value="Sugar_transporter_CS"/>
</dbReference>
<dbReference type="EMBL" id="JAVHJL010000006">
    <property type="protein sequence ID" value="KAK6501334.1"/>
    <property type="molecule type" value="Genomic_DNA"/>
</dbReference>
<sequence>MAVLRFKVQKEGSGSAGVAIAIGLFVAFGGILFGYDTGTIGGILGMDYWIKEFARDEDENGSKFIGSADKSLIVSILSVGTFFGALMSAQVADFFGRKHGLMLSSVVFTVCATICASEILTI</sequence>
<feature type="transmembrane region" description="Helical" evidence="6">
    <location>
        <begin position="72"/>
        <end position="89"/>
    </location>
</feature>
<keyword evidence="8" id="KW-0813">Transport</keyword>
<evidence type="ECO:0000259" key="7">
    <source>
        <dbReference type="PROSITE" id="PS50850"/>
    </source>
</evidence>
<dbReference type="SUPFAM" id="SSF103473">
    <property type="entry name" value="MFS general substrate transporter"/>
    <property type="match status" value="1"/>
</dbReference>
<keyword evidence="9" id="KW-1185">Reference proteome</keyword>
<keyword evidence="8" id="KW-0762">Sugar transport</keyword>
<dbReference type="PANTHER" id="PTHR48022">
    <property type="entry name" value="PLASTIDIC GLUCOSE TRANSPORTER 4"/>
    <property type="match status" value="1"/>
</dbReference>
<evidence type="ECO:0000256" key="2">
    <source>
        <dbReference type="ARBA" id="ARBA00010992"/>
    </source>
</evidence>
<dbReference type="InterPro" id="IPR020846">
    <property type="entry name" value="MFS_dom"/>
</dbReference>
<evidence type="ECO:0000256" key="3">
    <source>
        <dbReference type="ARBA" id="ARBA00022692"/>
    </source>
</evidence>
<dbReference type="GO" id="GO:0016020">
    <property type="term" value="C:membrane"/>
    <property type="evidence" value="ECO:0007669"/>
    <property type="project" value="UniProtKB-SubCell"/>
</dbReference>
<dbReference type="Proteomes" id="UP001370758">
    <property type="component" value="Unassembled WGS sequence"/>
</dbReference>
<reference evidence="8 9" key="1">
    <citation type="submission" date="2023-08" db="EMBL/GenBank/DDBJ databases">
        <authorList>
            <person name="Palmer J.M."/>
        </authorList>
    </citation>
    <scope>NUCLEOTIDE SEQUENCE [LARGE SCALE GENOMIC DNA]</scope>
    <source>
        <strain evidence="8 9">TWF481</strain>
    </source>
</reference>
<proteinExistence type="inferred from homology"/>
<keyword evidence="5 6" id="KW-0472">Membrane</keyword>
<dbReference type="InterPro" id="IPR050360">
    <property type="entry name" value="MFS_Sugar_Transporters"/>
</dbReference>
<gene>
    <name evidence="8" type="primary">RGT2_2</name>
    <name evidence="8" type="ORF">TWF481_009176</name>
</gene>
<evidence type="ECO:0000256" key="4">
    <source>
        <dbReference type="ARBA" id="ARBA00022989"/>
    </source>
</evidence>
<evidence type="ECO:0000256" key="6">
    <source>
        <dbReference type="SAM" id="Phobius"/>
    </source>
</evidence>
<evidence type="ECO:0000313" key="8">
    <source>
        <dbReference type="EMBL" id="KAK6501334.1"/>
    </source>
</evidence>
<name>A0AAV9W3Y2_9PEZI</name>
<dbReference type="AlphaFoldDB" id="A0AAV9W3Y2"/>
<feature type="transmembrane region" description="Helical" evidence="6">
    <location>
        <begin position="12"/>
        <end position="35"/>
    </location>
</feature>
<dbReference type="Gene3D" id="1.20.1250.20">
    <property type="entry name" value="MFS general substrate transporter like domains"/>
    <property type="match status" value="1"/>
</dbReference>
<keyword evidence="3 6" id="KW-0812">Transmembrane</keyword>
<dbReference type="PANTHER" id="PTHR48022:SF17">
    <property type="entry name" value="HEXOSE TRANSPORTER"/>
    <property type="match status" value="1"/>
</dbReference>
<dbReference type="InterPro" id="IPR036259">
    <property type="entry name" value="MFS_trans_sf"/>
</dbReference>
<comment type="caution">
    <text evidence="8">The sequence shown here is derived from an EMBL/GenBank/DDBJ whole genome shotgun (WGS) entry which is preliminary data.</text>
</comment>
<keyword evidence="4 6" id="KW-1133">Transmembrane helix</keyword>
<dbReference type="InterPro" id="IPR005828">
    <property type="entry name" value="MFS_sugar_transport-like"/>
</dbReference>
<dbReference type="GO" id="GO:0005351">
    <property type="term" value="F:carbohydrate:proton symporter activity"/>
    <property type="evidence" value="ECO:0007669"/>
    <property type="project" value="TreeGrafter"/>
</dbReference>
<evidence type="ECO:0000256" key="5">
    <source>
        <dbReference type="ARBA" id="ARBA00023136"/>
    </source>
</evidence>
<protein>
    <submittedName>
        <fullName evidence="8">High-affinity glucose transporter rgt2</fullName>
    </submittedName>
</protein>
<evidence type="ECO:0000256" key="1">
    <source>
        <dbReference type="ARBA" id="ARBA00004141"/>
    </source>
</evidence>
<feature type="transmembrane region" description="Helical" evidence="6">
    <location>
        <begin position="101"/>
        <end position="120"/>
    </location>
</feature>
<dbReference type="PROSITE" id="PS00216">
    <property type="entry name" value="SUGAR_TRANSPORT_1"/>
    <property type="match status" value="1"/>
</dbReference>
<dbReference type="PROSITE" id="PS50850">
    <property type="entry name" value="MFS"/>
    <property type="match status" value="1"/>
</dbReference>
<comment type="similarity">
    <text evidence="2">Belongs to the major facilitator superfamily. Sugar transporter (TC 2.A.1.1) family.</text>
</comment>